<dbReference type="GO" id="GO:1990112">
    <property type="term" value="C:RQC complex"/>
    <property type="evidence" value="ECO:0007669"/>
    <property type="project" value="TreeGrafter"/>
</dbReference>
<keyword evidence="1" id="KW-0175">Coiled coil</keyword>
<dbReference type="AlphaFoldDB" id="A0A832G690"/>
<dbReference type="GO" id="GO:0043023">
    <property type="term" value="F:ribosomal large subunit binding"/>
    <property type="evidence" value="ECO:0007669"/>
    <property type="project" value="TreeGrafter"/>
</dbReference>
<dbReference type="InterPro" id="IPR051608">
    <property type="entry name" value="RQC_Subunit_NEMF"/>
</dbReference>
<dbReference type="Pfam" id="PF05670">
    <property type="entry name" value="NFACT-R_1"/>
    <property type="match status" value="1"/>
</dbReference>
<dbReference type="PANTHER" id="PTHR15239">
    <property type="entry name" value="NUCLEAR EXPORT MEDIATOR FACTOR NEMF"/>
    <property type="match status" value="1"/>
</dbReference>
<sequence length="538" mass="62308">MIKSYFFLNRQILDVKVSILNKKIIEAFTQEKEKLVIEFEDENNLYLEFCVNHSLPYYLIKDFYIRSKKNSLDFFENLRNKKIIDLLIANDDRVVAFLLEDNSVLYFAIRGKLTNVYYKTSSEFLSFKKIDEKDLTDVETDLTNKSFINEFNIPDLSSIENIDDENVLRKQFPIFGKEIIQIVKTINQSSLTDGLITVLEIIKSSNPIVLVNHKNYEIRLSFLDLPISSEDYDIYQFENINDALAFYLKETHQLVSRKEKTEIILKHIEKELKRISNKQNNLLTIIQLGNKEDELKKIGNLLLINLNKVQPGIQKISLQDIYDNDRLIEIKLDPKLSPKENVDKYFDKAKESKIQYEKAKELIEVISKEKEKLTEIKAKVLNAKSIKEIEQIAKGLKLKMKSDKTLNESITEKFKHYLVDGKYNVYVGKDSKSNDLLTLKFAKQNDYWFHARSVPGSHVVLKIDNAKEPIPKSVLKKVASIAAYHSKAKTAGVVPVSYTFKKFVVKRKGMEPGKVALLREETLLVSPEIPDGVEFLES</sequence>
<organism evidence="3">
    <name type="scientific">Ignavibacterium album</name>
    <dbReference type="NCBI Taxonomy" id="591197"/>
    <lineage>
        <taxon>Bacteria</taxon>
        <taxon>Pseudomonadati</taxon>
        <taxon>Ignavibacteriota</taxon>
        <taxon>Ignavibacteria</taxon>
        <taxon>Ignavibacteriales</taxon>
        <taxon>Ignavibacteriaceae</taxon>
        <taxon>Ignavibacterium</taxon>
    </lineage>
</organism>
<evidence type="ECO:0000313" key="3">
    <source>
        <dbReference type="EMBL" id="HGT47006.1"/>
    </source>
</evidence>
<feature type="domain" description="NFACT RNA-binding" evidence="2">
    <location>
        <begin position="413"/>
        <end position="516"/>
    </location>
</feature>
<evidence type="ECO:0000256" key="1">
    <source>
        <dbReference type="SAM" id="Coils"/>
    </source>
</evidence>
<dbReference type="Pfam" id="PF05833">
    <property type="entry name" value="NFACT_N"/>
    <property type="match status" value="1"/>
</dbReference>
<comment type="caution">
    <text evidence="3">The sequence shown here is derived from an EMBL/GenBank/DDBJ whole genome shotgun (WGS) entry which is preliminary data.</text>
</comment>
<dbReference type="InterPro" id="IPR008532">
    <property type="entry name" value="NFACT_RNA-bd"/>
</dbReference>
<dbReference type="GO" id="GO:0000049">
    <property type="term" value="F:tRNA binding"/>
    <property type="evidence" value="ECO:0007669"/>
    <property type="project" value="TreeGrafter"/>
</dbReference>
<proteinExistence type="predicted"/>
<dbReference type="GO" id="GO:0072344">
    <property type="term" value="P:rescue of stalled ribosome"/>
    <property type="evidence" value="ECO:0007669"/>
    <property type="project" value="TreeGrafter"/>
</dbReference>
<gene>
    <name evidence="3" type="ORF">ENS56_03125</name>
</gene>
<dbReference type="EMBL" id="DSVI01000004">
    <property type="protein sequence ID" value="HGT47006.1"/>
    <property type="molecule type" value="Genomic_DNA"/>
</dbReference>
<feature type="coiled-coil region" evidence="1">
    <location>
        <begin position="349"/>
        <end position="379"/>
    </location>
</feature>
<dbReference type="PANTHER" id="PTHR15239:SF6">
    <property type="entry name" value="RIBOSOME QUALITY CONTROL COMPLEX SUBUNIT NEMF"/>
    <property type="match status" value="1"/>
</dbReference>
<accession>A0A832G690</accession>
<name>A0A832G690_9BACT</name>
<protein>
    <submittedName>
        <fullName evidence="3">DUF814 domain-containing protein</fullName>
    </submittedName>
</protein>
<reference evidence="3" key="1">
    <citation type="journal article" date="2020" name="mSystems">
        <title>Genome- and Community-Level Interaction Insights into Carbon Utilization and Element Cycling Functions of Hydrothermarchaeota in Hydrothermal Sediment.</title>
        <authorList>
            <person name="Zhou Z."/>
            <person name="Liu Y."/>
            <person name="Xu W."/>
            <person name="Pan J."/>
            <person name="Luo Z.H."/>
            <person name="Li M."/>
        </authorList>
    </citation>
    <scope>NUCLEOTIDE SEQUENCE [LARGE SCALE GENOMIC DNA]</scope>
    <source>
        <strain evidence="3">SpSt-500</strain>
    </source>
</reference>
<evidence type="ECO:0000259" key="2">
    <source>
        <dbReference type="Pfam" id="PF05670"/>
    </source>
</evidence>